<evidence type="ECO:0000256" key="7">
    <source>
        <dbReference type="ARBA" id="ARBA00022840"/>
    </source>
</evidence>
<dbReference type="EMBL" id="JAIZPD010000003">
    <property type="protein sequence ID" value="KAH0965821.1"/>
    <property type="molecule type" value="Genomic_DNA"/>
</dbReference>
<feature type="domain" description="ABC transmembrane type-1" evidence="13">
    <location>
        <begin position="440"/>
        <end position="628"/>
    </location>
</feature>
<gene>
    <name evidence="14" type="ORF">HRG_03837</name>
</gene>
<evidence type="ECO:0000256" key="6">
    <source>
        <dbReference type="ARBA" id="ARBA00022741"/>
    </source>
</evidence>
<reference evidence="14" key="1">
    <citation type="submission" date="2021-09" db="EMBL/GenBank/DDBJ databases">
        <title>A high-quality genome of the endoparasitic fungus Hirsutella rhossiliensis with a comparison of Hirsutella genomes reveals transposable elements contributing to genome size variation.</title>
        <authorList>
            <person name="Lin R."/>
            <person name="Jiao Y."/>
            <person name="Sun X."/>
            <person name="Ling J."/>
            <person name="Xie B."/>
            <person name="Cheng X."/>
        </authorList>
    </citation>
    <scope>NUCLEOTIDE SEQUENCE</scope>
    <source>
        <strain evidence="14">HR02</strain>
    </source>
</reference>
<dbReference type="GO" id="GO:0005524">
    <property type="term" value="F:ATP binding"/>
    <property type="evidence" value="ECO:0007669"/>
    <property type="project" value="UniProtKB-KW"/>
</dbReference>
<dbReference type="InterPro" id="IPR044726">
    <property type="entry name" value="ABCC_6TM_D2"/>
</dbReference>
<evidence type="ECO:0000256" key="5">
    <source>
        <dbReference type="ARBA" id="ARBA00022692"/>
    </source>
</evidence>
<dbReference type="CDD" id="cd18580">
    <property type="entry name" value="ABC_6TM_ABCC_D2"/>
    <property type="match status" value="1"/>
</dbReference>
<dbReference type="PROSITE" id="PS50929">
    <property type="entry name" value="ABC_TM1F"/>
    <property type="match status" value="1"/>
</dbReference>
<dbReference type="PROSITE" id="PS50893">
    <property type="entry name" value="ABC_TRANSPORTER_2"/>
    <property type="match status" value="2"/>
</dbReference>
<dbReference type="GO" id="GO:0005886">
    <property type="term" value="C:plasma membrane"/>
    <property type="evidence" value="ECO:0007669"/>
    <property type="project" value="UniProtKB-SubCell"/>
</dbReference>
<feature type="transmembrane region" description="Helical" evidence="11">
    <location>
        <begin position="458"/>
        <end position="487"/>
    </location>
</feature>
<feature type="domain" description="ABC transporter" evidence="12">
    <location>
        <begin position="142"/>
        <end position="370"/>
    </location>
</feature>
<keyword evidence="5 11" id="KW-0812">Transmembrane</keyword>
<name>A0A9P8SKD9_9HYPO</name>
<keyword evidence="8 11" id="KW-1133">Transmembrane helix</keyword>
<dbReference type="PANTHER" id="PTHR24223">
    <property type="entry name" value="ATP-BINDING CASSETTE SUB-FAMILY C"/>
    <property type="match status" value="1"/>
</dbReference>
<keyword evidence="10" id="KW-0325">Glycoprotein</keyword>
<dbReference type="FunFam" id="3.40.50.300:FF:002145">
    <property type="entry name" value="ABC transporter (MsbA subfamily)"/>
    <property type="match status" value="1"/>
</dbReference>
<feature type="transmembrane region" description="Helical" evidence="11">
    <location>
        <begin position="42"/>
        <end position="60"/>
    </location>
</feature>
<protein>
    <submittedName>
        <fullName evidence="14">ABC transporter domain-containing protein</fullName>
    </submittedName>
</protein>
<dbReference type="GeneID" id="68352966"/>
<dbReference type="PROSITE" id="PS00211">
    <property type="entry name" value="ABC_TRANSPORTER_1"/>
    <property type="match status" value="1"/>
</dbReference>
<comment type="subcellular location">
    <subcellularLocation>
        <location evidence="1">Cell membrane</location>
        <topology evidence="1">Multi-pass membrane protein</topology>
    </subcellularLocation>
</comment>
<dbReference type="AlphaFoldDB" id="A0A9P8SKD9"/>
<keyword evidence="4" id="KW-1003">Cell membrane</keyword>
<evidence type="ECO:0000256" key="8">
    <source>
        <dbReference type="ARBA" id="ARBA00022989"/>
    </source>
</evidence>
<keyword evidence="15" id="KW-1185">Reference proteome</keyword>
<dbReference type="GO" id="GO:0016887">
    <property type="term" value="F:ATP hydrolysis activity"/>
    <property type="evidence" value="ECO:0007669"/>
    <property type="project" value="InterPro"/>
</dbReference>
<dbReference type="Gene3D" id="1.20.1560.10">
    <property type="entry name" value="ABC transporter type 1, transmembrane domain"/>
    <property type="match status" value="2"/>
</dbReference>
<dbReference type="InterPro" id="IPR036640">
    <property type="entry name" value="ABC1_TM_sf"/>
</dbReference>
<dbReference type="InterPro" id="IPR011527">
    <property type="entry name" value="ABC1_TM_dom"/>
</dbReference>
<feature type="domain" description="ABC transporter" evidence="12">
    <location>
        <begin position="718"/>
        <end position="955"/>
    </location>
</feature>
<organism evidence="14 15">
    <name type="scientific">Hirsutella rhossiliensis</name>
    <dbReference type="NCBI Taxonomy" id="111463"/>
    <lineage>
        <taxon>Eukaryota</taxon>
        <taxon>Fungi</taxon>
        <taxon>Dikarya</taxon>
        <taxon>Ascomycota</taxon>
        <taxon>Pezizomycotina</taxon>
        <taxon>Sordariomycetes</taxon>
        <taxon>Hypocreomycetidae</taxon>
        <taxon>Hypocreales</taxon>
        <taxon>Ophiocordycipitaceae</taxon>
        <taxon>Hirsutella</taxon>
    </lineage>
</organism>
<dbReference type="Proteomes" id="UP000824596">
    <property type="component" value="Unassembled WGS sequence"/>
</dbReference>
<proteinExistence type="inferred from homology"/>
<evidence type="ECO:0000256" key="2">
    <source>
        <dbReference type="ARBA" id="ARBA00009726"/>
    </source>
</evidence>
<comment type="caution">
    <text evidence="14">The sequence shown here is derived from an EMBL/GenBank/DDBJ whole genome shotgun (WGS) entry which is preliminary data.</text>
</comment>
<dbReference type="SUPFAM" id="SSF52540">
    <property type="entry name" value="P-loop containing nucleoside triphosphate hydrolases"/>
    <property type="match status" value="2"/>
</dbReference>
<feature type="transmembrane region" description="Helical" evidence="11">
    <location>
        <begin position="562"/>
        <end position="580"/>
    </location>
</feature>
<dbReference type="InterPro" id="IPR027417">
    <property type="entry name" value="P-loop_NTPase"/>
</dbReference>
<evidence type="ECO:0000256" key="3">
    <source>
        <dbReference type="ARBA" id="ARBA00022448"/>
    </source>
</evidence>
<evidence type="ECO:0000313" key="14">
    <source>
        <dbReference type="EMBL" id="KAH0965821.1"/>
    </source>
</evidence>
<evidence type="ECO:0000256" key="9">
    <source>
        <dbReference type="ARBA" id="ARBA00023136"/>
    </source>
</evidence>
<evidence type="ECO:0000256" key="4">
    <source>
        <dbReference type="ARBA" id="ARBA00022475"/>
    </source>
</evidence>
<keyword evidence="3" id="KW-0813">Transport</keyword>
<evidence type="ECO:0000256" key="1">
    <source>
        <dbReference type="ARBA" id="ARBA00004651"/>
    </source>
</evidence>
<comment type="similarity">
    <text evidence="2">Belongs to the ABC transporter superfamily. ABCC family. Conjugate transporter (TC 3.A.1.208) subfamily.</text>
</comment>
<dbReference type="SMART" id="SM00382">
    <property type="entry name" value="AAA"/>
    <property type="match status" value="2"/>
</dbReference>
<feature type="transmembrane region" description="Helical" evidence="11">
    <location>
        <begin position="620"/>
        <end position="643"/>
    </location>
</feature>
<dbReference type="GO" id="GO:0140359">
    <property type="term" value="F:ABC-type transporter activity"/>
    <property type="evidence" value="ECO:0007669"/>
    <property type="project" value="InterPro"/>
</dbReference>
<dbReference type="OrthoDB" id="6500128at2759"/>
<dbReference type="CDD" id="cd03250">
    <property type="entry name" value="ABCC_MRP_domain1"/>
    <property type="match status" value="1"/>
</dbReference>
<keyword evidence="6" id="KW-0547">Nucleotide-binding</keyword>
<evidence type="ECO:0000259" key="12">
    <source>
        <dbReference type="PROSITE" id="PS50893"/>
    </source>
</evidence>
<accession>A0A9P8SKD9</accession>
<dbReference type="Gene3D" id="3.40.50.300">
    <property type="entry name" value="P-loop containing nucleotide triphosphate hydrolases"/>
    <property type="match status" value="2"/>
</dbReference>
<dbReference type="Pfam" id="PF00005">
    <property type="entry name" value="ABC_tran"/>
    <property type="match status" value="2"/>
</dbReference>
<keyword evidence="9 11" id="KW-0472">Membrane</keyword>
<dbReference type="PANTHER" id="PTHR24223:SF399">
    <property type="entry name" value="ABC TRANSPORTER ATNG"/>
    <property type="match status" value="1"/>
</dbReference>
<evidence type="ECO:0000256" key="11">
    <source>
        <dbReference type="SAM" id="Phobius"/>
    </source>
</evidence>
<dbReference type="InterPro" id="IPR003439">
    <property type="entry name" value="ABC_transporter-like_ATP-bd"/>
</dbReference>
<evidence type="ECO:0000256" key="10">
    <source>
        <dbReference type="ARBA" id="ARBA00023180"/>
    </source>
</evidence>
<sequence length="955" mass="104272">MLGLVDSWTRGVQALRVAELQRSKTFRTFIAYMNVLGNTPSALAPILTFGVAIAMSGNAARQKLSLATSFTSLSIISLISAPLAHLIASVPSFFSCLGSFERIELFVDEGEYRPEASQEDAAEPDDGAIQLSTWRSGQTPVVEADNVTCSVKDGQEPLLRNLSFTIAPSTLTVVTGKVGSGKSMLLLAILGELHTDGRLNRTTKGTAYCSQVPWLVNASIQQNIVGPADEDIDQAWYSAVVRACALDHDFQQLQDGDGSLIGSKGLTLSGGQRHRVALARAIYAKRSILVADDVFAGLDAQTKSHVWTHVFGPSGLLRRHQTTVLLATHTLDFLQDAQHIIILDNGRISSQGSIDELGDSLSQLIHQETNQKPSSSVTSSSSSEIKLGTSVKPAAKAEAEDVEDLSRRTGDLSLYLYYFRSIGWNGSSTFHLPLTPKAEIWLKWWTEANDGHAEASAWAYYGVYVTLLCVWVAFVGINCWFMFVVVIPKSAEWLHWKLLETTMKAPMAFFSYVDTGDLVNRFSQDMSLVDRELPTAAYMSLAGLLSCVGEAILIILGSKYLAATLPLAILLLYLLQRFYLCTSRQLRVLDLQAKAPLYTQLLEMIEGLATIRAFGWQPRWLTLVLDLLVDAAAVLLMFFGVLAGSSIPGNMAIAMYSALGFSESLANLLSSWTSLETSLGAISRLKEFTKATSQEAEPSLGIHATVELPASWPRLGHLQWQNIEAGYATPKGKEAVLHGLSLDIRPGQKIAICGRTGSGKSSLISTLFGLINYEGTILIDGVDISRIPNQALRQGLIVIPQNPVLFPGSLRSNLLPRTHFPSEQIITDDNMIALLQRLQVWTAIRQSGSLDTEVEHLALSHGQMQLLCLARAILRKHESSVLIMDEAMSGVDYETEKVMLEALSTEFSGHTVVSVVHRLNTIHGFNKLVVLDRGSIVQIEAPGEMLTYGRLKCPV</sequence>
<dbReference type="SUPFAM" id="SSF90123">
    <property type="entry name" value="ABC transporter transmembrane region"/>
    <property type="match status" value="1"/>
</dbReference>
<dbReference type="RefSeq" id="XP_044723334.1">
    <property type="nucleotide sequence ID" value="XM_044862308.1"/>
</dbReference>
<evidence type="ECO:0000313" key="15">
    <source>
        <dbReference type="Proteomes" id="UP000824596"/>
    </source>
</evidence>
<dbReference type="Pfam" id="PF00664">
    <property type="entry name" value="ABC_membrane"/>
    <property type="match status" value="1"/>
</dbReference>
<dbReference type="InterPro" id="IPR050173">
    <property type="entry name" value="ABC_transporter_C-like"/>
</dbReference>
<dbReference type="InterPro" id="IPR017871">
    <property type="entry name" value="ABC_transporter-like_CS"/>
</dbReference>
<evidence type="ECO:0000259" key="13">
    <source>
        <dbReference type="PROSITE" id="PS50929"/>
    </source>
</evidence>
<feature type="transmembrane region" description="Helical" evidence="11">
    <location>
        <begin position="72"/>
        <end position="94"/>
    </location>
</feature>
<dbReference type="InterPro" id="IPR003593">
    <property type="entry name" value="AAA+_ATPase"/>
</dbReference>
<keyword evidence="7" id="KW-0067">ATP-binding</keyword>